<organism evidence="2 3">
    <name type="scientific">Triparma laevis f. longispina</name>
    <dbReference type="NCBI Taxonomy" id="1714387"/>
    <lineage>
        <taxon>Eukaryota</taxon>
        <taxon>Sar</taxon>
        <taxon>Stramenopiles</taxon>
        <taxon>Ochrophyta</taxon>
        <taxon>Bolidophyceae</taxon>
        <taxon>Parmales</taxon>
        <taxon>Triparmaceae</taxon>
        <taxon>Triparma</taxon>
    </lineage>
</organism>
<dbReference type="InterPro" id="IPR036770">
    <property type="entry name" value="Ankyrin_rpt-contain_sf"/>
</dbReference>
<comment type="caution">
    <text evidence="2">The sequence shown here is derived from an EMBL/GenBank/DDBJ whole genome shotgun (WGS) entry which is preliminary data.</text>
</comment>
<accession>A0A9W7C5E6</accession>
<gene>
    <name evidence="2" type="ORF">TrLO_g11360</name>
</gene>
<evidence type="ECO:0000256" key="1">
    <source>
        <dbReference type="SAM" id="MobiDB-lite"/>
    </source>
</evidence>
<evidence type="ECO:0008006" key="4">
    <source>
        <dbReference type="Google" id="ProtNLM"/>
    </source>
</evidence>
<evidence type="ECO:0000313" key="2">
    <source>
        <dbReference type="EMBL" id="GMI00322.1"/>
    </source>
</evidence>
<dbReference type="Proteomes" id="UP001165122">
    <property type="component" value="Unassembled WGS sequence"/>
</dbReference>
<sequence>MTTLYPIVASNRASRPPKPPKPPETSHLPPWHDRNFQCSEEQRSLAQKFVSACKQNNIKEVKHLLNEALVPVNSGESGCCGHFPAIIEAIKLGHVELTNLLLLRGAKPEHEECMGPPCSQLISCGLQKLQKLKNVGGRTQLQNEKIISALLLHYYSKFWGEKSSDWNLGEIRAIECGETPMVVAVEEYWNYFDEARSNKLEIIRLLINAGAVQTEDEWEETLEMYWNNYLWENEGGGEYLAFSNAIHDEQFLAIPAATLLMTAKKCHPFRVKKASIRFKRIGKCVGKLALALRTWYEEISYRPGNSGMLKAQAEFEQLAMSMPPPLPKKIDPKKIDK</sequence>
<name>A0A9W7C5E6_9STRA</name>
<dbReference type="Gene3D" id="1.25.40.20">
    <property type="entry name" value="Ankyrin repeat-containing domain"/>
    <property type="match status" value="1"/>
</dbReference>
<dbReference type="OrthoDB" id="20872at2759"/>
<feature type="region of interest" description="Disordered" evidence="1">
    <location>
        <begin position="1"/>
        <end position="33"/>
    </location>
</feature>
<evidence type="ECO:0000313" key="3">
    <source>
        <dbReference type="Proteomes" id="UP001165122"/>
    </source>
</evidence>
<dbReference type="SUPFAM" id="SSF48403">
    <property type="entry name" value="Ankyrin repeat"/>
    <property type="match status" value="1"/>
</dbReference>
<proteinExistence type="predicted"/>
<protein>
    <recommendedName>
        <fullName evidence="4">Ankyrin repeat protein</fullName>
    </recommendedName>
</protein>
<dbReference type="EMBL" id="BRXW01000021">
    <property type="protein sequence ID" value="GMI00322.1"/>
    <property type="molecule type" value="Genomic_DNA"/>
</dbReference>
<keyword evidence="3" id="KW-1185">Reference proteome</keyword>
<dbReference type="AlphaFoldDB" id="A0A9W7C5E6"/>
<reference evidence="3" key="1">
    <citation type="journal article" date="2023" name="Commun. Biol.">
        <title>Genome analysis of Parmales, the sister group of diatoms, reveals the evolutionary specialization of diatoms from phago-mixotrophs to photoautotrophs.</title>
        <authorList>
            <person name="Ban H."/>
            <person name="Sato S."/>
            <person name="Yoshikawa S."/>
            <person name="Yamada K."/>
            <person name="Nakamura Y."/>
            <person name="Ichinomiya M."/>
            <person name="Sato N."/>
            <person name="Blanc-Mathieu R."/>
            <person name="Endo H."/>
            <person name="Kuwata A."/>
            <person name="Ogata H."/>
        </authorList>
    </citation>
    <scope>NUCLEOTIDE SEQUENCE [LARGE SCALE GENOMIC DNA]</scope>
    <source>
        <strain evidence="3">NIES 3700</strain>
    </source>
</reference>